<dbReference type="PRINTS" id="PR00420">
    <property type="entry name" value="RNGMNOXGNASE"/>
</dbReference>
<keyword evidence="1" id="KW-0560">Oxidoreductase</keyword>
<evidence type="ECO:0000256" key="1">
    <source>
        <dbReference type="ARBA" id="ARBA00023002"/>
    </source>
</evidence>
<accession>A0A918X7Y3</accession>
<name>A0A918X7Y3_9ACTN</name>
<evidence type="ECO:0000256" key="2">
    <source>
        <dbReference type="ARBA" id="ARBA00023027"/>
    </source>
</evidence>
<dbReference type="Gene3D" id="3.50.50.60">
    <property type="entry name" value="FAD/NAD(P)-binding domain"/>
    <property type="match status" value="1"/>
</dbReference>
<dbReference type="RefSeq" id="WP_189828015.1">
    <property type="nucleotide sequence ID" value="NZ_BMVC01000027.1"/>
</dbReference>
<dbReference type="InterPro" id="IPR002938">
    <property type="entry name" value="FAD-bd"/>
</dbReference>
<dbReference type="Gene3D" id="3.30.9.20">
    <property type="match status" value="1"/>
</dbReference>
<dbReference type="AlphaFoldDB" id="A0A918X7Y3"/>
<sequence length="536" mass="58085">MTRRPPHRVAVVGAGAAGAFFTLELARLRPDITIDLYDQDSRGPGAGIVMSTDFMEQVRRTFPTAFAVPDTAAGRWDRTLTLCGDEHIWSGAYGTVGLQRRVFHAHVRRLAESTPGVRALRQTVTELPDGPHAPDVVVLADGANSRLRRSRHKEFGTRVTAGRSRYLWASTPIALEPSFVLKDLHPGLLTVHSYPHAADESTFIIEADPTVLATHDLDHRPLPEIEKALAEIFTDTLRGTPLHAQTAGWQPFRTIVNERWHHGRSVLIGDAAHTVHFSTGSGTSLAIDDALCLAGALAEAATVPEAFDTYARTRQPVIEAAQAEAAESAEWFETLCRANRTDGHRTVFALRSRRTLNTFERLRERDPQFVADTVSRLAGGPTTAEPHDVPLALGTLTLTDRIAQTNGPRLRPHELALRTTHGIIHCPVADNTADPDALRAAGARAVGLLLPQDPNPDEPAAEPEDTDAADAAARGFDFLAVPAQPGTGRISRTRRAGRLTATQQTLPVVLLAAEHLSTDEINTLIAAGRADMVAQK</sequence>
<dbReference type="PANTHER" id="PTHR43476:SF4">
    <property type="entry name" value="BLR0106 PROTEIN"/>
    <property type="match status" value="1"/>
</dbReference>
<protein>
    <recommendedName>
        <fullName evidence="3">FAD-binding domain-containing protein</fullName>
    </recommendedName>
</protein>
<dbReference type="PANTHER" id="PTHR43476">
    <property type="entry name" value="3-(3-HYDROXY-PHENYL)PROPIONATE/3-HYDROXYCINNAMIC ACID HYDROXYLASE"/>
    <property type="match status" value="1"/>
</dbReference>
<dbReference type="GO" id="GO:0016491">
    <property type="term" value="F:oxidoreductase activity"/>
    <property type="evidence" value="ECO:0007669"/>
    <property type="project" value="UniProtKB-KW"/>
</dbReference>
<reference evidence="4" key="1">
    <citation type="journal article" date="2014" name="Int. J. Syst. Evol. Microbiol.">
        <title>Complete genome sequence of Corynebacterium casei LMG S-19264T (=DSM 44701T), isolated from a smear-ripened cheese.</title>
        <authorList>
            <consortium name="US DOE Joint Genome Institute (JGI-PGF)"/>
            <person name="Walter F."/>
            <person name="Albersmeier A."/>
            <person name="Kalinowski J."/>
            <person name="Ruckert C."/>
        </authorList>
    </citation>
    <scope>NUCLEOTIDE SEQUENCE</scope>
    <source>
        <strain evidence="4">JCM 4637</strain>
    </source>
</reference>
<evidence type="ECO:0000313" key="5">
    <source>
        <dbReference type="Proteomes" id="UP000638353"/>
    </source>
</evidence>
<proteinExistence type="predicted"/>
<keyword evidence="2" id="KW-0520">NAD</keyword>
<dbReference type="Proteomes" id="UP000638353">
    <property type="component" value="Unassembled WGS sequence"/>
</dbReference>
<dbReference type="GO" id="GO:0071949">
    <property type="term" value="F:FAD binding"/>
    <property type="evidence" value="ECO:0007669"/>
    <property type="project" value="InterPro"/>
</dbReference>
<dbReference type="InterPro" id="IPR036188">
    <property type="entry name" value="FAD/NAD-bd_sf"/>
</dbReference>
<organism evidence="4 5">
    <name type="scientific">Streptomyces finlayi</name>
    <dbReference type="NCBI Taxonomy" id="67296"/>
    <lineage>
        <taxon>Bacteria</taxon>
        <taxon>Bacillati</taxon>
        <taxon>Actinomycetota</taxon>
        <taxon>Actinomycetes</taxon>
        <taxon>Kitasatosporales</taxon>
        <taxon>Streptomycetaceae</taxon>
        <taxon>Streptomyces</taxon>
    </lineage>
</organism>
<comment type="caution">
    <text evidence="4">The sequence shown here is derived from an EMBL/GenBank/DDBJ whole genome shotgun (WGS) entry which is preliminary data.</text>
</comment>
<gene>
    <name evidence="4" type="ORF">GCM10010334_79440</name>
</gene>
<feature type="domain" description="FAD-binding" evidence="3">
    <location>
        <begin position="134"/>
        <end position="322"/>
    </location>
</feature>
<reference evidence="4" key="2">
    <citation type="submission" date="2020-09" db="EMBL/GenBank/DDBJ databases">
        <authorList>
            <person name="Sun Q."/>
            <person name="Ohkuma M."/>
        </authorList>
    </citation>
    <scope>NUCLEOTIDE SEQUENCE</scope>
    <source>
        <strain evidence="4">JCM 4637</strain>
    </source>
</reference>
<dbReference type="InterPro" id="IPR050631">
    <property type="entry name" value="PheA/TfdB_FAD_monoxygenase"/>
</dbReference>
<evidence type="ECO:0000259" key="3">
    <source>
        <dbReference type="Pfam" id="PF01494"/>
    </source>
</evidence>
<evidence type="ECO:0000313" key="4">
    <source>
        <dbReference type="EMBL" id="GHD17533.1"/>
    </source>
</evidence>
<dbReference type="EMBL" id="BMVC01000027">
    <property type="protein sequence ID" value="GHD17533.1"/>
    <property type="molecule type" value="Genomic_DNA"/>
</dbReference>
<dbReference type="Pfam" id="PF01494">
    <property type="entry name" value="FAD_binding_3"/>
    <property type="match status" value="1"/>
</dbReference>
<dbReference type="SUPFAM" id="SSF51905">
    <property type="entry name" value="FAD/NAD(P)-binding domain"/>
    <property type="match status" value="1"/>
</dbReference>